<protein>
    <submittedName>
        <fullName evidence="2">DNA-binding LytR/AlgR family response regulator</fullName>
    </submittedName>
</protein>
<dbReference type="PROSITE" id="PS50930">
    <property type="entry name" value="HTH_LYTTR"/>
    <property type="match status" value="1"/>
</dbReference>
<gene>
    <name evidence="2" type="ORF">FH603_5109</name>
</gene>
<proteinExistence type="predicted"/>
<evidence type="ECO:0000313" key="2">
    <source>
        <dbReference type="EMBL" id="MBC3794580.1"/>
    </source>
</evidence>
<dbReference type="GO" id="GO:0003677">
    <property type="term" value="F:DNA binding"/>
    <property type="evidence" value="ECO:0007669"/>
    <property type="project" value="UniProtKB-KW"/>
</dbReference>
<dbReference type="EMBL" id="VFIA01000050">
    <property type="protein sequence ID" value="MBC3794580.1"/>
    <property type="molecule type" value="Genomic_DNA"/>
</dbReference>
<dbReference type="Proteomes" id="UP000700732">
    <property type="component" value="Unassembled WGS sequence"/>
</dbReference>
<comment type="caution">
    <text evidence="2">The sequence shown here is derived from an EMBL/GenBank/DDBJ whole genome shotgun (WGS) entry which is preliminary data.</text>
</comment>
<dbReference type="RefSeq" id="WP_186741239.1">
    <property type="nucleotide sequence ID" value="NZ_VFIA01000050.1"/>
</dbReference>
<dbReference type="Gene3D" id="2.40.50.1020">
    <property type="entry name" value="LytTr DNA-binding domain"/>
    <property type="match status" value="1"/>
</dbReference>
<dbReference type="Pfam" id="PF04397">
    <property type="entry name" value="LytTR"/>
    <property type="match status" value="1"/>
</dbReference>
<dbReference type="InterPro" id="IPR046947">
    <property type="entry name" value="LytR-like"/>
</dbReference>
<dbReference type="PANTHER" id="PTHR37299">
    <property type="entry name" value="TRANSCRIPTIONAL REGULATOR-RELATED"/>
    <property type="match status" value="1"/>
</dbReference>
<name>A0ABR6WDE2_9BACT</name>
<keyword evidence="2" id="KW-0238">DNA-binding</keyword>
<organism evidence="2 3">
    <name type="scientific">Spirosoma utsteinense</name>
    <dbReference type="NCBI Taxonomy" id="2585773"/>
    <lineage>
        <taxon>Bacteria</taxon>
        <taxon>Pseudomonadati</taxon>
        <taxon>Bacteroidota</taxon>
        <taxon>Cytophagia</taxon>
        <taxon>Cytophagales</taxon>
        <taxon>Cytophagaceae</taxon>
        <taxon>Spirosoma</taxon>
    </lineage>
</organism>
<evidence type="ECO:0000313" key="3">
    <source>
        <dbReference type="Proteomes" id="UP000700732"/>
    </source>
</evidence>
<accession>A0ABR6WDE2</accession>
<keyword evidence="3" id="KW-1185">Reference proteome</keyword>
<dbReference type="PANTHER" id="PTHR37299:SF1">
    <property type="entry name" value="STAGE 0 SPORULATION PROTEIN A HOMOLOG"/>
    <property type="match status" value="1"/>
</dbReference>
<sequence length="129" mass="14523">MINYNAAALRHSFDQTDDQAIWLPGHPHKQRIKLSEVLYIAGFGNYVTFHLVDRTTIVVAYTLSSYASLPGFLRIHKSSFVNIRYVASIRSNGRNDGRALLNNGVELSISRRRIEDVMTTIRSDVAIGT</sequence>
<dbReference type="InterPro" id="IPR007492">
    <property type="entry name" value="LytTR_DNA-bd_dom"/>
</dbReference>
<evidence type="ECO:0000259" key="1">
    <source>
        <dbReference type="PROSITE" id="PS50930"/>
    </source>
</evidence>
<dbReference type="SMART" id="SM00850">
    <property type="entry name" value="LytTR"/>
    <property type="match status" value="1"/>
</dbReference>
<feature type="domain" description="HTH LytTR-type" evidence="1">
    <location>
        <begin position="23"/>
        <end position="123"/>
    </location>
</feature>
<reference evidence="2 3" key="1">
    <citation type="submission" date="2019-06" db="EMBL/GenBank/DDBJ databases">
        <title>Spirosoma utsteinense sp. nov. isolated from Antarctic ice-free soils.</title>
        <authorList>
            <person name="Tahon G."/>
        </authorList>
    </citation>
    <scope>NUCLEOTIDE SEQUENCE [LARGE SCALE GENOMIC DNA]</scope>
    <source>
        <strain evidence="2 3">LMG 31447</strain>
    </source>
</reference>